<reference evidence="1 2" key="2">
    <citation type="journal article" date="2022" name="Mol. Biol. Evol.">
        <title>Comparative Genomics Reveals Insights into the Divergent Evolution of Astigmatic Mites and Household Pest Adaptations.</title>
        <authorList>
            <person name="Xiong Q."/>
            <person name="Wan A.T."/>
            <person name="Liu X."/>
            <person name="Fung C.S."/>
            <person name="Xiao X."/>
            <person name="Malainual N."/>
            <person name="Hou J."/>
            <person name="Wang L."/>
            <person name="Wang M."/>
            <person name="Yang K.Y."/>
            <person name="Cui Y."/>
            <person name="Leung E.L."/>
            <person name="Nong W."/>
            <person name="Shin S.K."/>
            <person name="Au S.W."/>
            <person name="Jeong K.Y."/>
            <person name="Chew F.T."/>
            <person name="Hui J.H."/>
            <person name="Leung T.F."/>
            <person name="Tungtrongchitr A."/>
            <person name="Zhong N."/>
            <person name="Liu Z."/>
            <person name="Tsui S.K."/>
        </authorList>
    </citation>
    <scope>NUCLEOTIDE SEQUENCE [LARGE SCALE GENOMIC DNA]</scope>
    <source>
        <strain evidence="1">Derp</strain>
    </source>
</reference>
<dbReference type="EMBL" id="NJHN03000047">
    <property type="protein sequence ID" value="KAH9420732.1"/>
    <property type="molecule type" value="Genomic_DNA"/>
</dbReference>
<accession>A0ABQ8JE78</accession>
<comment type="caution">
    <text evidence="1">The sequence shown here is derived from an EMBL/GenBank/DDBJ whole genome shotgun (WGS) entry which is preliminary data.</text>
</comment>
<sequence>MKRFLTIKRHEKSKTNDKQMDINDWNQLRQTKHHQLNDDIFETRIYQQQTIINSIKSIQIQYI</sequence>
<proteinExistence type="predicted"/>
<protein>
    <submittedName>
        <fullName evidence="1">Uncharacterized protein</fullName>
    </submittedName>
</protein>
<dbReference type="Proteomes" id="UP000887458">
    <property type="component" value="Unassembled WGS sequence"/>
</dbReference>
<reference evidence="1 2" key="1">
    <citation type="journal article" date="2018" name="J. Allergy Clin. Immunol.">
        <title>High-quality assembly of Dermatophagoides pteronyssinus genome and transcriptome reveals a wide range of novel allergens.</title>
        <authorList>
            <person name="Liu X.Y."/>
            <person name="Yang K.Y."/>
            <person name="Wang M.Q."/>
            <person name="Kwok J.S."/>
            <person name="Zeng X."/>
            <person name="Yang Z."/>
            <person name="Xiao X.J."/>
            <person name="Lau C.P."/>
            <person name="Li Y."/>
            <person name="Huang Z.M."/>
            <person name="Ba J.G."/>
            <person name="Yim A.K."/>
            <person name="Ouyang C.Y."/>
            <person name="Ngai S.M."/>
            <person name="Chan T.F."/>
            <person name="Leung E.L."/>
            <person name="Liu L."/>
            <person name="Liu Z.G."/>
            <person name="Tsui S.K."/>
        </authorList>
    </citation>
    <scope>NUCLEOTIDE SEQUENCE [LARGE SCALE GENOMIC DNA]</scope>
    <source>
        <strain evidence="1">Derp</strain>
    </source>
</reference>
<evidence type="ECO:0000313" key="2">
    <source>
        <dbReference type="Proteomes" id="UP000887458"/>
    </source>
</evidence>
<evidence type="ECO:0000313" key="1">
    <source>
        <dbReference type="EMBL" id="KAH9420732.1"/>
    </source>
</evidence>
<keyword evidence="2" id="KW-1185">Reference proteome</keyword>
<gene>
    <name evidence="1" type="ORF">DERP_001163</name>
</gene>
<organism evidence="1 2">
    <name type="scientific">Dermatophagoides pteronyssinus</name>
    <name type="common">European house dust mite</name>
    <dbReference type="NCBI Taxonomy" id="6956"/>
    <lineage>
        <taxon>Eukaryota</taxon>
        <taxon>Metazoa</taxon>
        <taxon>Ecdysozoa</taxon>
        <taxon>Arthropoda</taxon>
        <taxon>Chelicerata</taxon>
        <taxon>Arachnida</taxon>
        <taxon>Acari</taxon>
        <taxon>Acariformes</taxon>
        <taxon>Sarcoptiformes</taxon>
        <taxon>Astigmata</taxon>
        <taxon>Psoroptidia</taxon>
        <taxon>Analgoidea</taxon>
        <taxon>Pyroglyphidae</taxon>
        <taxon>Dermatophagoidinae</taxon>
        <taxon>Dermatophagoides</taxon>
    </lineage>
</organism>
<name>A0ABQ8JE78_DERPT</name>